<accession>A0A9X3SDY1</accession>
<sequence>MNLSELLSARVYDLEQPRHAGLPIHPAHEPGVSLTLHRRHEHGGAERRTGASALLVMAEHTGTHIDALCHQAYDGELHGGVPVTPQIQTPTGFTELGIDTVAPIVRRGVLFDCAPCEAVGPAELEACGVEVREGDVALVRLGSGALFGDPEAYLSAGGVTAAGSRWLAERRPFAVGADNCAWDTIDGHDPDLGSIPGHTILIVQSGIHIIESLYLEELAADGVTEFGFVCLPLKLRGGTGCPVRPIALV</sequence>
<dbReference type="AlphaFoldDB" id="A0A9X3SDY1"/>
<dbReference type="Gene3D" id="3.50.30.50">
    <property type="entry name" value="Putative cyclase"/>
    <property type="match status" value="1"/>
</dbReference>
<organism evidence="1 2">
    <name type="scientific">Solirubrobacter phytolaccae</name>
    <dbReference type="NCBI Taxonomy" id="1404360"/>
    <lineage>
        <taxon>Bacteria</taxon>
        <taxon>Bacillati</taxon>
        <taxon>Actinomycetota</taxon>
        <taxon>Thermoleophilia</taxon>
        <taxon>Solirubrobacterales</taxon>
        <taxon>Solirubrobacteraceae</taxon>
        <taxon>Solirubrobacter</taxon>
    </lineage>
</organism>
<dbReference type="InterPro" id="IPR037175">
    <property type="entry name" value="KFase_sf"/>
</dbReference>
<dbReference type="PANTHER" id="PTHR31118">
    <property type="entry name" value="CYCLASE-LIKE PROTEIN 2"/>
    <property type="match status" value="1"/>
</dbReference>
<reference evidence="1" key="1">
    <citation type="submission" date="2022-10" db="EMBL/GenBank/DDBJ databases">
        <title>The WGS of Solirubrobacter phytolaccae KCTC 29190.</title>
        <authorList>
            <person name="Jiang Z."/>
        </authorList>
    </citation>
    <scope>NUCLEOTIDE SEQUENCE</scope>
    <source>
        <strain evidence="1">KCTC 29190</strain>
    </source>
</reference>
<evidence type="ECO:0000313" key="1">
    <source>
        <dbReference type="EMBL" id="MDA0184205.1"/>
    </source>
</evidence>
<dbReference type="Pfam" id="PF04199">
    <property type="entry name" value="Cyclase"/>
    <property type="match status" value="1"/>
</dbReference>
<dbReference type="Proteomes" id="UP001147653">
    <property type="component" value="Unassembled WGS sequence"/>
</dbReference>
<dbReference type="GO" id="GO:0004061">
    <property type="term" value="F:arylformamidase activity"/>
    <property type="evidence" value="ECO:0007669"/>
    <property type="project" value="InterPro"/>
</dbReference>
<proteinExistence type="predicted"/>
<keyword evidence="2" id="KW-1185">Reference proteome</keyword>
<comment type="caution">
    <text evidence="1">The sequence shown here is derived from an EMBL/GenBank/DDBJ whole genome shotgun (WGS) entry which is preliminary data.</text>
</comment>
<dbReference type="GO" id="GO:0019441">
    <property type="term" value="P:L-tryptophan catabolic process to kynurenine"/>
    <property type="evidence" value="ECO:0007669"/>
    <property type="project" value="InterPro"/>
</dbReference>
<name>A0A9X3SDY1_9ACTN</name>
<dbReference type="InterPro" id="IPR007325">
    <property type="entry name" value="KFase/CYL"/>
</dbReference>
<dbReference type="PANTHER" id="PTHR31118:SF12">
    <property type="entry name" value="CYCLASE-LIKE PROTEIN 2"/>
    <property type="match status" value="1"/>
</dbReference>
<evidence type="ECO:0000313" key="2">
    <source>
        <dbReference type="Proteomes" id="UP001147653"/>
    </source>
</evidence>
<protein>
    <submittedName>
        <fullName evidence="1">Cyclase family protein</fullName>
    </submittedName>
</protein>
<dbReference type="EMBL" id="JAPDDP010000070">
    <property type="protein sequence ID" value="MDA0184205.1"/>
    <property type="molecule type" value="Genomic_DNA"/>
</dbReference>
<dbReference type="SUPFAM" id="SSF102198">
    <property type="entry name" value="Putative cyclase"/>
    <property type="match status" value="1"/>
</dbReference>
<dbReference type="RefSeq" id="WP_270028623.1">
    <property type="nucleotide sequence ID" value="NZ_JAPDDP010000070.1"/>
</dbReference>
<gene>
    <name evidence="1" type="ORF">OJ997_28105</name>
</gene>